<accession>A0AA38PFQ6</accession>
<feature type="region of interest" description="Disordered" evidence="1">
    <location>
        <begin position="749"/>
        <end position="847"/>
    </location>
</feature>
<organism evidence="2 3">
    <name type="scientific">Lentinula raphanica</name>
    <dbReference type="NCBI Taxonomy" id="153919"/>
    <lineage>
        <taxon>Eukaryota</taxon>
        <taxon>Fungi</taxon>
        <taxon>Dikarya</taxon>
        <taxon>Basidiomycota</taxon>
        <taxon>Agaricomycotina</taxon>
        <taxon>Agaricomycetes</taxon>
        <taxon>Agaricomycetidae</taxon>
        <taxon>Agaricales</taxon>
        <taxon>Marasmiineae</taxon>
        <taxon>Omphalotaceae</taxon>
        <taxon>Lentinula</taxon>
    </lineage>
</organism>
<dbReference type="AlphaFoldDB" id="A0AA38PFQ6"/>
<feature type="compositionally biased region" description="Polar residues" evidence="1">
    <location>
        <begin position="898"/>
        <end position="925"/>
    </location>
</feature>
<feature type="region of interest" description="Disordered" evidence="1">
    <location>
        <begin position="898"/>
        <end position="1003"/>
    </location>
</feature>
<evidence type="ECO:0000313" key="2">
    <source>
        <dbReference type="EMBL" id="KAJ3841843.1"/>
    </source>
</evidence>
<protein>
    <submittedName>
        <fullName evidence="2">Uncharacterized protein</fullName>
    </submittedName>
</protein>
<feature type="compositionally biased region" description="Low complexity" evidence="1">
    <location>
        <begin position="829"/>
        <end position="840"/>
    </location>
</feature>
<evidence type="ECO:0000256" key="1">
    <source>
        <dbReference type="SAM" id="MobiDB-lite"/>
    </source>
</evidence>
<dbReference type="Proteomes" id="UP001163846">
    <property type="component" value="Unassembled WGS sequence"/>
</dbReference>
<reference evidence="2" key="1">
    <citation type="submission" date="2022-08" db="EMBL/GenBank/DDBJ databases">
        <authorList>
            <consortium name="DOE Joint Genome Institute"/>
            <person name="Min B."/>
            <person name="Riley R."/>
            <person name="Sierra-Patev S."/>
            <person name="Naranjo-Ortiz M."/>
            <person name="Looney B."/>
            <person name="Konkel Z."/>
            <person name="Slot J.C."/>
            <person name="Sakamoto Y."/>
            <person name="Steenwyk J.L."/>
            <person name="Rokas A."/>
            <person name="Carro J."/>
            <person name="Camarero S."/>
            <person name="Ferreira P."/>
            <person name="Molpeceres G."/>
            <person name="Ruiz-Duenas F.J."/>
            <person name="Serrano A."/>
            <person name="Henrissat B."/>
            <person name="Drula E."/>
            <person name="Hughes K.W."/>
            <person name="Mata J.L."/>
            <person name="Ishikawa N.K."/>
            <person name="Vargas-Isla R."/>
            <person name="Ushijima S."/>
            <person name="Smith C.A."/>
            <person name="Ahrendt S."/>
            <person name="Andreopoulos W."/>
            <person name="He G."/>
            <person name="Labutti K."/>
            <person name="Lipzen A."/>
            <person name="Ng V."/>
            <person name="Sandor L."/>
            <person name="Barry K."/>
            <person name="Martinez A.T."/>
            <person name="Xiao Y."/>
            <person name="Gibbons J.G."/>
            <person name="Terashima K."/>
            <person name="Hibbett D.S."/>
            <person name="Grigoriev I.V."/>
        </authorList>
    </citation>
    <scope>NUCLEOTIDE SEQUENCE</scope>
    <source>
        <strain evidence="2">TFB9207</strain>
    </source>
</reference>
<feature type="compositionally biased region" description="Polar residues" evidence="1">
    <location>
        <begin position="808"/>
        <end position="822"/>
    </location>
</feature>
<proteinExistence type="predicted"/>
<sequence>MANIENMGGNAAVPSIDPALAHGGLVSSSLLSFPHSALTNTDGGQADPVGGQDQSSLHAKSKKPKKKKSRHSPSPGNDNACHSDDVERKRGRESSSLSPIQQQLVRDKFPAWELLLEEHQLQLGKFESDGSRARDPEDISTWIDSTVERIRTSPAFGTVNDTAEKVTRACTIKDMFRNYRNNTFIKKNQQAVIQKAIAALQDKSTPSTMEAVKAANALVSFQQPAPAKDLFRIQNHDAIQQEADKLRAAAAQKRQADGIKLEDFDPRRDDNRGGFYQRALSELWSKADQVSYKDMVKLDVFANQEIFPAAIKTSLQAICDNGAVGPMELVLLVGYRNAENRTVTCQLNAHHINPANGIPPPAFLQRYEEKVQFGALKKWWWDYCETHIPAHTVPEVPAVSPHITVSNGIPVLAGVDLAAFSASEIGNLMIEFLSKLWYYSWPKDQERASIPLAEIKAHPDDFYDTKEYSFVVPFTEIETLKVLDIMKLATYLLEICGHSCSKPFTFRTKEEIARRTVLRLQREELEQSTGEEIVMSDVFPPAIPNANVSNANVSNANISGTNISDPNVSAWGLRSNLQTLNPNTNNGSSNQGLPMAWENCSDLQPLIPNTSVSWEVRSDLRPVPDGNPMSWEACSNLSPNSNFHDANIHGINGSPLTWNAGTEVTQLVHDPSTNIPSEPSSTAWGVRADLPSLVLKPNTTTNHFPMAWEDSSHLPPVVHEEPKPVMREVRSEGRPEAADVFVPSHPVQLLPHLQRPPPSQPPHHLQRSPPLQCPSPSQPLPPSQPLQRTPLLQSSQPALPVNPHPQPLLQTPSQNQMPQSVPSALPYLQPTSQPTSQMQTVFDTQSNGPPVVSFDTSRSLLDGSLVSPSASLTVPQNGHVHTVRLPEYGGVASRSFASSTNTLSEPSPGFNTSSLSDPNSGSTNHLPMEPEHGSIHSETPPINETGRGGSRRNKTTVVTQPARDAKSDSNQVRKSSRIRSVKRKNSDPVTQPQPRVAKKQKQKQFYSYLVPQSDGRVAMVEGEGEDKVVVGYVNKDLEGDAILVDGNGVFKKKLPKAVFNMCPELA</sequence>
<feature type="compositionally biased region" description="Basic residues" evidence="1">
    <location>
        <begin position="59"/>
        <end position="71"/>
    </location>
</feature>
<feature type="compositionally biased region" description="Pro residues" evidence="1">
    <location>
        <begin position="771"/>
        <end position="784"/>
    </location>
</feature>
<feature type="compositionally biased region" description="Polar residues" evidence="1">
    <location>
        <begin position="34"/>
        <end position="43"/>
    </location>
</feature>
<comment type="caution">
    <text evidence="2">The sequence shown here is derived from an EMBL/GenBank/DDBJ whole genome shotgun (WGS) entry which is preliminary data.</text>
</comment>
<gene>
    <name evidence="2" type="ORF">F5878DRAFT_658168</name>
</gene>
<dbReference type="EMBL" id="MU806026">
    <property type="protein sequence ID" value="KAJ3841843.1"/>
    <property type="molecule type" value="Genomic_DNA"/>
</dbReference>
<feature type="compositionally biased region" description="Low complexity" evidence="1">
    <location>
        <begin position="785"/>
        <end position="797"/>
    </location>
</feature>
<feature type="region of interest" description="Disordered" evidence="1">
    <location>
        <begin position="34"/>
        <end position="102"/>
    </location>
</feature>
<evidence type="ECO:0000313" key="3">
    <source>
        <dbReference type="Proteomes" id="UP001163846"/>
    </source>
</evidence>
<feature type="region of interest" description="Disordered" evidence="1">
    <location>
        <begin position="1"/>
        <end position="20"/>
    </location>
</feature>
<feature type="compositionally biased region" description="Basic residues" evidence="1">
    <location>
        <begin position="974"/>
        <end position="983"/>
    </location>
</feature>
<keyword evidence="3" id="KW-1185">Reference proteome</keyword>
<feature type="compositionally biased region" description="Basic and acidic residues" evidence="1">
    <location>
        <begin position="81"/>
        <end position="93"/>
    </location>
</feature>
<name>A0AA38PFQ6_9AGAR</name>